<evidence type="ECO:0008006" key="3">
    <source>
        <dbReference type="Google" id="ProtNLM"/>
    </source>
</evidence>
<accession>M0QE11</accession>
<protein>
    <recommendedName>
        <fullName evidence="3">DUF4276 family protein</fullName>
    </recommendedName>
</protein>
<evidence type="ECO:0000313" key="2">
    <source>
        <dbReference type="Proteomes" id="UP000011666"/>
    </source>
</evidence>
<gene>
    <name evidence="1" type="ORF">GS4_05_00180</name>
</gene>
<dbReference type="STRING" id="1223545.GS4_05_00180"/>
<reference evidence="1 2" key="1">
    <citation type="submission" date="2013-01" db="EMBL/GenBank/DDBJ databases">
        <title>Whole genome shotgun sequence of Gordonia soli NBRC 108243.</title>
        <authorList>
            <person name="Isaki-Nakamura S."/>
            <person name="Hosoyama A."/>
            <person name="Tsuchikane K."/>
            <person name="Ando Y."/>
            <person name="Baba S."/>
            <person name="Ohji S."/>
            <person name="Hamada M."/>
            <person name="Tamura T."/>
            <person name="Yamazoe A."/>
            <person name="Yamazaki S."/>
            <person name="Fujita N."/>
        </authorList>
    </citation>
    <scope>NUCLEOTIDE SEQUENCE [LARGE SCALE GENOMIC DNA]</scope>
    <source>
        <strain evidence="1 2">NBRC 108243</strain>
    </source>
</reference>
<sequence length="192" mass="21397">MTRVIVEGPSDRGMAEAVLREAGQKVGSITVRGGKTKIDPLLSSYNRAARHSPLIVFRDTDTKCPLELRKYLTHDVEDMAPGFMLRLVHPMTEGWLLSDKYGFARYFHVSPGKIPTDTGSLVDAKSTLLALCMKSTSRDIRAEVVRKDGKTGPLYTDHLNEFASRYWDVAAASEQNDSLRRAVERIRVISAS</sequence>
<keyword evidence="2" id="KW-1185">Reference proteome</keyword>
<organism evidence="1 2">
    <name type="scientific">Gordonia soli NBRC 108243</name>
    <dbReference type="NCBI Taxonomy" id="1223545"/>
    <lineage>
        <taxon>Bacteria</taxon>
        <taxon>Bacillati</taxon>
        <taxon>Actinomycetota</taxon>
        <taxon>Actinomycetes</taxon>
        <taxon>Mycobacteriales</taxon>
        <taxon>Gordoniaceae</taxon>
        <taxon>Gordonia</taxon>
    </lineage>
</organism>
<dbReference type="eggNOG" id="ENOG50330P1">
    <property type="taxonomic scope" value="Bacteria"/>
</dbReference>
<name>M0QE11_9ACTN</name>
<evidence type="ECO:0000313" key="1">
    <source>
        <dbReference type="EMBL" id="GAC66810.1"/>
    </source>
</evidence>
<dbReference type="Proteomes" id="UP000011666">
    <property type="component" value="Unassembled WGS sequence"/>
</dbReference>
<dbReference type="AlphaFoldDB" id="M0QE11"/>
<proteinExistence type="predicted"/>
<comment type="caution">
    <text evidence="1">The sequence shown here is derived from an EMBL/GenBank/DDBJ whole genome shotgun (WGS) entry which is preliminary data.</text>
</comment>
<dbReference type="EMBL" id="BANX01000005">
    <property type="protein sequence ID" value="GAC66810.1"/>
    <property type="molecule type" value="Genomic_DNA"/>
</dbReference>